<sequence length="48" mass="5541">MNNLSFWKLILLVFVCSLIFSVVFVTVQRIDHVLNPPEVPVKSIKKID</sequence>
<organism evidence="2 3">
    <name type="scientific">Bacillus subtilis</name>
    <dbReference type="NCBI Taxonomy" id="1423"/>
    <lineage>
        <taxon>Bacteria</taxon>
        <taxon>Bacillati</taxon>
        <taxon>Bacillota</taxon>
        <taxon>Bacilli</taxon>
        <taxon>Bacillales</taxon>
        <taxon>Bacillaceae</taxon>
        <taxon>Bacillus</taxon>
    </lineage>
</organism>
<comment type="caution">
    <text evidence="2">The sequence shown here is derived from an EMBL/GenBank/DDBJ whole genome shotgun (WGS) entry which is preliminary data.</text>
</comment>
<name>A0A0D1KMK1_BACIU</name>
<reference evidence="2 3" key="1">
    <citation type="submission" date="2014-12" db="EMBL/GenBank/DDBJ databases">
        <title>Comparative genome analysis of Bacillus coagulans HM-08, Clostridium butyricum HM-68, Bacillus subtilis HM-66 and Bacillus licheniformis BL-09.</title>
        <authorList>
            <person name="Zhang H."/>
        </authorList>
    </citation>
    <scope>NUCLEOTIDE SEQUENCE [LARGE SCALE GENOMIC DNA]</scope>
    <source>
        <strain evidence="2 3">HM-66</strain>
    </source>
</reference>
<proteinExistence type="predicted"/>
<dbReference type="PATRIC" id="fig|1423.173.peg.4847"/>
<dbReference type="Proteomes" id="UP000032247">
    <property type="component" value="Unassembled WGS sequence"/>
</dbReference>
<keyword evidence="1" id="KW-1133">Transmembrane helix</keyword>
<protein>
    <submittedName>
        <fullName evidence="2">Uncharacterized protein</fullName>
    </submittedName>
</protein>
<evidence type="ECO:0000256" key="1">
    <source>
        <dbReference type="SAM" id="Phobius"/>
    </source>
</evidence>
<evidence type="ECO:0000313" key="2">
    <source>
        <dbReference type="EMBL" id="KIU04406.1"/>
    </source>
</evidence>
<accession>A0A0D1KMK1</accession>
<gene>
    <name evidence="2" type="ORF">SC09_contig8orf00039</name>
</gene>
<keyword evidence="1" id="KW-0472">Membrane</keyword>
<dbReference type="EMBL" id="JXBC01000014">
    <property type="protein sequence ID" value="KIU04406.1"/>
    <property type="molecule type" value="Genomic_DNA"/>
</dbReference>
<dbReference type="AlphaFoldDB" id="A0A0D1KMK1"/>
<feature type="transmembrane region" description="Helical" evidence="1">
    <location>
        <begin position="6"/>
        <end position="27"/>
    </location>
</feature>
<keyword evidence="1" id="KW-0812">Transmembrane</keyword>
<evidence type="ECO:0000313" key="3">
    <source>
        <dbReference type="Proteomes" id="UP000032247"/>
    </source>
</evidence>